<dbReference type="OrthoDB" id="29460at2759"/>
<dbReference type="EMBL" id="SNRW01033269">
    <property type="protein sequence ID" value="KAA6356266.1"/>
    <property type="molecule type" value="Genomic_DNA"/>
</dbReference>
<keyword evidence="5 6" id="KW-0472">Membrane</keyword>
<evidence type="ECO:0000256" key="1">
    <source>
        <dbReference type="ARBA" id="ARBA00004167"/>
    </source>
</evidence>
<evidence type="ECO:0000256" key="4">
    <source>
        <dbReference type="ARBA" id="ARBA00022989"/>
    </source>
</evidence>
<reference evidence="7 8" key="1">
    <citation type="submission" date="2019-03" db="EMBL/GenBank/DDBJ databases">
        <title>Single cell metagenomics reveals metabolic interactions within the superorganism composed of flagellate Streblomastix strix and complex community of Bacteroidetes bacteria on its surface.</title>
        <authorList>
            <person name="Treitli S.C."/>
            <person name="Kolisko M."/>
            <person name="Husnik F."/>
            <person name="Keeling P."/>
            <person name="Hampl V."/>
        </authorList>
    </citation>
    <scope>NUCLEOTIDE SEQUENCE [LARGE SCALE GENOMIC DNA]</scope>
    <source>
        <strain evidence="7">ST1C</strain>
    </source>
</reference>
<comment type="caution">
    <text evidence="7">The sequence shown here is derived from an EMBL/GenBank/DDBJ whole genome shotgun (WGS) entry which is preliminary data.</text>
</comment>
<sequence>LYTTRHVYEVFWYDPQACYIKGGHGISIGWVFIILLIIAIALYFAIGSFIRGIIMKKKGNEVLPNFQFWIAVPGYIAYGAKLIFCPCISPRPGYDEIKDEQKV</sequence>
<comment type="subcellular location">
    <subcellularLocation>
        <location evidence="1">Membrane</location>
        <topology evidence="1">Single-pass membrane protein</topology>
    </subcellularLocation>
</comment>
<keyword evidence="4 6" id="KW-1133">Transmembrane helix</keyword>
<accession>A0A5J4TCV4</accession>
<feature type="transmembrane region" description="Helical" evidence="6">
    <location>
        <begin position="28"/>
        <end position="50"/>
    </location>
</feature>
<keyword evidence="2 6" id="KW-0812">Transmembrane</keyword>
<evidence type="ECO:0000256" key="2">
    <source>
        <dbReference type="ARBA" id="ARBA00022692"/>
    </source>
</evidence>
<proteinExistence type="predicted"/>
<gene>
    <name evidence="7" type="ORF">EZS28_048207</name>
</gene>
<evidence type="ECO:0000256" key="3">
    <source>
        <dbReference type="ARBA" id="ARBA00022729"/>
    </source>
</evidence>
<dbReference type="AlphaFoldDB" id="A0A5J4TCV4"/>
<evidence type="ECO:0000256" key="6">
    <source>
        <dbReference type="SAM" id="Phobius"/>
    </source>
</evidence>
<evidence type="ECO:0000313" key="7">
    <source>
        <dbReference type="EMBL" id="KAA6356266.1"/>
    </source>
</evidence>
<keyword evidence="3" id="KW-0732">Signal</keyword>
<dbReference type="InterPro" id="IPR018939">
    <property type="entry name" value="Autophagy-rel_prot_27"/>
</dbReference>
<organism evidence="7 8">
    <name type="scientific">Streblomastix strix</name>
    <dbReference type="NCBI Taxonomy" id="222440"/>
    <lineage>
        <taxon>Eukaryota</taxon>
        <taxon>Metamonada</taxon>
        <taxon>Preaxostyla</taxon>
        <taxon>Oxymonadida</taxon>
        <taxon>Streblomastigidae</taxon>
        <taxon>Streblomastix</taxon>
    </lineage>
</organism>
<dbReference type="Proteomes" id="UP000324800">
    <property type="component" value="Unassembled WGS sequence"/>
</dbReference>
<feature type="non-terminal residue" evidence="7">
    <location>
        <position position="1"/>
    </location>
</feature>
<name>A0A5J4TCV4_9EUKA</name>
<protein>
    <submittedName>
        <fullName evidence="7">Uncharacterized protein</fullName>
    </submittedName>
</protein>
<dbReference type="Pfam" id="PF09451">
    <property type="entry name" value="ATG27"/>
    <property type="match status" value="1"/>
</dbReference>
<evidence type="ECO:0000256" key="5">
    <source>
        <dbReference type="ARBA" id="ARBA00023136"/>
    </source>
</evidence>
<evidence type="ECO:0000313" key="8">
    <source>
        <dbReference type="Proteomes" id="UP000324800"/>
    </source>
</evidence>